<accession>A0A8R1Y594</accession>
<evidence type="ECO:0000313" key="1">
    <source>
        <dbReference type="EnsemblMetazoa" id="PPA01031.1"/>
    </source>
</evidence>
<name>A0A2A6BUL9_PRIPA</name>
<organism evidence="1 2">
    <name type="scientific">Pristionchus pacificus</name>
    <name type="common">Parasitic nematode worm</name>
    <dbReference type="NCBI Taxonomy" id="54126"/>
    <lineage>
        <taxon>Eukaryota</taxon>
        <taxon>Metazoa</taxon>
        <taxon>Ecdysozoa</taxon>
        <taxon>Nematoda</taxon>
        <taxon>Chromadorea</taxon>
        <taxon>Rhabditida</taxon>
        <taxon>Rhabditina</taxon>
        <taxon>Diplogasteromorpha</taxon>
        <taxon>Diplogasteroidea</taxon>
        <taxon>Neodiplogasteridae</taxon>
        <taxon>Pristionchus</taxon>
    </lineage>
</organism>
<accession>A0A2A6BUL9</accession>
<dbReference type="EnsemblMetazoa" id="PPA01031.1">
    <property type="protein sequence ID" value="PPA01031.1"/>
    <property type="gene ID" value="WBGene00090585"/>
</dbReference>
<protein>
    <submittedName>
        <fullName evidence="1">Uncharacterized protein</fullName>
    </submittedName>
</protein>
<gene>
    <name evidence="1" type="primary">WBGene00090585</name>
</gene>
<evidence type="ECO:0000313" key="2">
    <source>
        <dbReference type="Proteomes" id="UP000005239"/>
    </source>
</evidence>
<sequence>MRSATIFCVLLVDVFADSAFDFLNYMEIETDAAHSPTTMNPLPCSTFITVPGAPTECYCEERSQDRITTNGLCTMEGNDPCPAGLISVYGICAGTGAIANVPKTDCVSGMRFFYGDCVPYEAMYANSRKPYAFGNVGAEHKCYSHLKKNGLCLPNALMVDIRVGGVASQVLTFNSVDEPVFLGDCNHQNVYTHQPTYCSTRPEWAGARNCKHSEGHMGWTRTFDYEGCMGNTFFHERTLCNFHGVRVAGSGGERCFGYIAGSVVPKAPNTWVVWDGSYEASGRQLSEMEVMALPRVIIIPIGRNVANDRTIL</sequence>
<proteinExistence type="predicted"/>
<reference evidence="1" key="2">
    <citation type="submission" date="2022-06" db="UniProtKB">
        <authorList>
            <consortium name="EnsemblMetazoa"/>
        </authorList>
    </citation>
    <scope>IDENTIFICATION</scope>
    <source>
        <strain evidence="1">PS312</strain>
    </source>
</reference>
<dbReference type="Proteomes" id="UP000005239">
    <property type="component" value="Unassembled WGS sequence"/>
</dbReference>
<keyword evidence="2" id="KW-1185">Reference proteome</keyword>
<dbReference type="AlphaFoldDB" id="A0A2A6BUL9"/>
<reference evidence="2" key="1">
    <citation type="journal article" date="2008" name="Nat. Genet.">
        <title>The Pristionchus pacificus genome provides a unique perspective on nematode lifestyle and parasitism.</title>
        <authorList>
            <person name="Dieterich C."/>
            <person name="Clifton S.W."/>
            <person name="Schuster L.N."/>
            <person name="Chinwalla A."/>
            <person name="Delehaunty K."/>
            <person name="Dinkelacker I."/>
            <person name="Fulton L."/>
            <person name="Fulton R."/>
            <person name="Godfrey J."/>
            <person name="Minx P."/>
            <person name="Mitreva M."/>
            <person name="Roeseler W."/>
            <person name="Tian H."/>
            <person name="Witte H."/>
            <person name="Yang S.P."/>
            <person name="Wilson R.K."/>
            <person name="Sommer R.J."/>
        </authorList>
    </citation>
    <scope>NUCLEOTIDE SEQUENCE [LARGE SCALE GENOMIC DNA]</scope>
    <source>
        <strain evidence="2">PS312</strain>
    </source>
</reference>